<protein>
    <submittedName>
        <fullName evidence="1">Uncharacterized protein</fullName>
    </submittedName>
</protein>
<dbReference type="EMBL" id="JAMKPW020000001">
    <property type="protein sequence ID" value="KAK8221899.1"/>
    <property type="molecule type" value="Genomic_DNA"/>
</dbReference>
<organism evidence="1 2">
    <name type="scientific">Zalaria obscura</name>
    <dbReference type="NCBI Taxonomy" id="2024903"/>
    <lineage>
        <taxon>Eukaryota</taxon>
        <taxon>Fungi</taxon>
        <taxon>Dikarya</taxon>
        <taxon>Ascomycota</taxon>
        <taxon>Pezizomycotina</taxon>
        <taxon>Dothideomycetes</taxon>
        <taxon>Dothideomycetidae</taxon>
        <taxon>Dothideales</taxon>
        <taxon>Zalariaceae</taxon>
        <taxon>Zalaria</taxon>
    </lineage>
</organism>
<evidence type="ECO:0000313" key="2">
    <source>
        <dbReference type="Proteomes" id="UP001320706"/>
    </source>
</evidence>
<evidence type="ECO:0000313" key="1">
    <source>
        <dbReference type="EMBL" id="KAK8221899.1"/>
    </source>
</evidence>
<comment type="caution">
    <text evidence="1">The sequence shown here is derived from an EMBL/GenBank/DDBJ whole genome shotgun (WGS) entry which is preliminary data.</text>
</comment>
<keyword evidence="2" id="KW-1185">Reference proteome</keyword>
<gene>
    <name evidence="1" type="ORF">M8818_000064</name>
</gene>
<dbReference type="Proteomes" id="UP001320706">
    <property type="component" value="Unassembled WGS sequence"/>
</dbReference>
<name>A0ACC3SP27_9PEZI</name>
<reference evidence="1" key="1">
    <citation type="submission" date="2024-02" db="EMBL/GenBank/DDBJ databases">
        <title>Metagenome Assembled Genome of Zalaria obscura JY119.</title>
        <authorList>
            <person name="Vighnesh L."/>
            <person name="Jagadeeshwari U."/>
            <person name="Venkata Ramana C."/>
            <person name="Sasikala C."/>
        </authorList>
    </citation>
    <scope>NUCLEOTIDE SEQUENCE</scope>
    <source>
        <strain evidence="1">JY119</strain>
    </source>
</reference>
<proteinExistence type="predicted"/>
<accession>A0ACC3SP27</accession>
<sequence>MAARKRPRALGDATSACTLWAPADSPKMTRTKDLASPVKGRLRSQRRALVPIANLQSGLKSSSCLCGCLEREKGQHTSYQALSHMSPHRH</sequence>